<accession>A0A6M0H1K3</accession>
<organism evidence="10 11">
    <name type="scientific">Clostridium senegalense</name>
    <dbReference type="NCBI Taxonomy" id="1465809"/>
    <lineage>
        <taxon>Bacteria</taxon>
        <taxon>Bacillati</taxon>
        <taxon>Bacillota</taxon>
        <taxon>Clostridia</taxon>
        <taxon>Eubacteriales</taxon>
        <taxon>Clostridiaceae</taxon>
        <taxon>Clostridium</taxon>
    </lineage>
</organism>
<keyword evidence="3 7" id="KW-0238">DNA-binding</keyword>
<evidence type="ECO:0000256" key="5">
    <source>
        <dbReference type="ARBA" id="ARBA00024867"/>
    </source>
</evidence>
<keyword evidence="6" id="KW-0597">Phosphoprotein</keyword>
<feature type="domain" description="Response regulatory" evidence="8">
    <location>
        <begin position="3"/>
        <end position="116"/>
    </location>
</feature>
<keyword evidence="4" id="KW-0804">Transcription</keyword>
<dbReference type="InterPro" id="IPR036388">
    <property type="entry name" value="WH-like_DNA-bd_sf"/>
</dbReference>
<dbReference type="PROSITE" id="PS51755">
    <property type="entry name" value="OMPR_PHOB"/>
    <property type="match status" value="1"/>
</dbReference>
<reference evidence="10 11" key="1">
    <citation type="submission" date="2020-02" db="EMBL/GenBank/DDBJ databases">
        <title>Genome assembly of a novel Clostridium senegalense strain.</title>
        <authorList>
            <person name="Gupta T.B."/>
            <person name="Jauregui R."/>
            <person name="Maclean P."/>
            <person name="Nawarathana A."/>
            <person name="Brightwell G."/>
        </authorList>
    </citation>
    <scope>NUCLEOTIDE SEQUENCE [LARGE SCALE GENOMIC DNA]</scope>
    <source>
        <strain evidence="10 11">AGRFS4</strain>
    </source>
</reference>
<evidence type="ECO:0000313" key="10">
    <source>
        <dbReference type="EMBL" id="NEU04098.1"/>
    </source>
</evidence>
<sequence>MLDVLLIEDDSILCKELKMLLEKWGYNVGAINDFENILQGFVNMNPKLIIMDINLPFYDGFYWCKKIRDISKVPIIFLSSRDSNMDLMMGINNGGDDYIQKPFSTDVLISKIHAVMRRSYDYGNIGNNIICCGEIYLDVEKGQLIYKDNKLDLTKNEIKILAVLMKNKGKIVPRNKLMITLWEDDEFVNDNALTVNINRIRNRFKEIGIEDFIKTKKGIGYIIQ</sequence>
<dbReference type="Proteomes" id="UP000481872">
    <property type="component" value="Unassembled WGS sequence"/>
</dbReference>
<protein>
    <recommendedName>
        <fullName evidence="1">Stage 0 sporulation protein A homolog</fullName>
    </recommendedName>
</protein>
<dbReference type="SUPFAM" id="SSF52172">
    <property type="entry name" value="CheY-like"/>
    <property type="match status" value="1"/>
</dbReference>
<dbReference type="PANTHER" id="PTHR48111:SF43">
    <property type="entry name" value="STAGE 0 SPORULATION PROTEIN A HOMOLOG"/>
    <property type="match status" value="1"/>
</dbReference>
<dbReference type="SMART" id="SM00862">
    <property type="entry name" value="Trans_reg_C"/>
    <property type="match status" value="1"/>
</dbReference>
<dbReference type="GO" id="GO:0000156">
    <property type="term" value="F:phosphorelay response regulator activity"/>
    <property type="evidence" value="ECO:0007669"/>
    <property type="project" value="TreeGrafter"/>
</dbReference>
<dbReference type="GO" id="GO:0000976">
    <property type="term" value="F:transcription cis-regulatory region binding"/>
    <property type="evidence" value="ECO:0007669"/>
    <property type="project" value="TreeGrafter"/>
</dbReference>
<feature type="modified residue" description="4-aspartylphosphate" evidence="6">
    <location>
        <position position="52"/>
    </location>
</feature>
<dbReference type="Pfam" id="PF00486">
    <property type="entry name" value="Trans_reg_C"/>
    <property type="match status" value="1"/>
</dbReference>
<evidence type="ECO:0000256" key="1">
    <source>
        <dbReference type="ARBA" id="ARBA00018672"/>
    </source>
</evidence>
<dbReference type="Pfam" id="PF00072">
    <property type="entry name" value="Response_reg"/>
    <property type="match status" value="1"/>
</dbReference>
<feature type="DNA-binding region" description="OmpR/PhoB-type" evidence="7">
    <location>
        <begin position="127"/>
        <end position="224"/>
    </location>
</feature>
<comment type="function">
    <text evidence="5">May play the central regulatory role in sporulation. It may be an element of the effector pathway responsible for the activation of sporulation genes in response to nutritional stress. Spo0A may act in concert with spo0H (a sigma factor) to control the expression of some genes that are critical to the sporulation process.</text>
</comment>
<dbReference type="InterPro" id="IPR001789">
    <property type="entry name" value="Sig_transdc_resp-reg_receiver"/>
</dbReference>
<evidence type="ECO:0000256" key="4">
    <source>
        <dbReference type="ARBA" id="ARBA00023163"/>
    </source>
</evidence>
<dbReference type="InterPro" id="IPR016032">
    <property type="entry name" value="Sig_transdc_resp-reg_C-effctor"/>
</dbReference>
<evidence type="ECO:0000256" key="6">
    <source>
        <dbReference type="PROSITE-ProRule" id="PRU00169"/>
    </source>
</evidence>
<proteinExistence type="predicted"/>
<gene>
    <name evidence="10" type="ORF">G3M99_04350</name>
</gene>
<keyword evidence="2" id="KW-0805">Transcription regulation</keyword>
<dbReference type="CDD" id="cd00383">
    <property type="entry name" value="trans_reg_C"/>
    <property type="match status" value="1"/>
</dbReference>
<dbReference type="InterPro" id="IPR001867">
    <property type="entry name" value="OmpR/PhoB-type_DNA-bd"/>
</dbReference>
<evidence type="ECO:0000256" key="3">
    <source>
        <dbReference type="ARBA" id="ARBA00023125"/>
    </source>
</evidence>
<evidence type="ECO:0000256" key="2">
    <source>
        <dbReference type="ARBA" id="ARBA00023015"/>
    </source>
</evidence>
<dbReference type="InterPro" id="IPR039420">
    <property type="entry name" value="WalR-like"/>
</dbReference>
<dbReference type="GO" id="GO:0006355">
    <property type="term" value="P:regulation of DNA-templated transcription"/>
    <property type="evidence" value="ECO:0007669"/>
    <property type="project" value="InterPro"/>
</dbReference>
<dbReference type="RefSeq" id="WP_199869319.1">
    <property type="nucleotide sequence ID" value="NZ_JAAGPU010000005.1"/>
</dbReference>
<evidence type="ECO:0000256" key="7">
    <source>
        <dbReference type="PROSITE-ProRule" id="PRU01091"/>
    </source>
</evidence>
<feature type="domain" description="OmpR/PhoB-type" evidence="9">
    <location>
        <begin position="127"/>
        <end position="224"/>
    </location>
</feature>
<dbReference type="SUPFAM" id="SSF46894">
    <property type="entry name" value="C-terminal effector domain of the bipartite response regulators"/>
    <property type="match status" value="1"/>
</dbReference>
<dbReference type="GO" id="GO:0032993">
    <property type="term" value="C:protein-DNA complex"/>
    <property type="evidence" value="ECO:0007669"/>
    <property type="project" value="TreeGrafter"/>
</dbReference>
<dbReference type="EMBL" id="JAAGPU010000005">
    <property type="protein sequence ID" value="NEU04098.1"/>
    <property type="molecule type" value="Genomic_DNA"/>
</dbReference>
<evidence type="ECO:0000259" key="8">
    <source>
        <dbReference type="PROSITE" id="PS50110"/>
    </source>
</evidence>
<evidence type="ECO:0000259" key="9">
    <source>
        <dbReference type="PROSITE" id="PS51755"/>
    </source>
</evidence>
<name>A0A6M0H1K3_9CLOT</name>
<dbReference type="InterPro" id="IPR011006">
    <property type="entry name" value="CheY-like_superfamily"/>
</dbReference>
<dbReference type="PANTHER" id="PTHR48111">
    <property type="entry name" value="REGULATOR OF RPOS"/>
    <property type="match status" value="1"/>
</dbReference>
<dbReference type="Gene3D" id="3.40.50.2300">
    <property type="match status" value="1"/>
</dbReference>
<comment type="caution">
    <text evidence="10">The sequence shown here is derived from an EMBL/GenBank/DDBJ whole genome shotgun (WGS) entry which is preliminary data.</text>
</comment>
<dbReference type="PROSITE" id="PS50110">
    <property type="entry name" value="RESPONSE_REGULATORY"/>
    <property type="match status" value="1"/>
</dbReference>
<dbReference type="GO" id="GO:0005829">
    <property type="term" value="C:cytosol"/>
    <property type="evidence" value="ECO:0007669"/>
    <property type="project" value="TreeGrafter"/>
</dbReference>
<dbReference type="SMART" id="SM00448">
    <property type="entry name" value="REC"/>
    <property type="match status" value="1"/>
</dbReference>
<evidence type="ECO:0000313" key="11">
    <source>
        <dbReference type="Proteomes" id="UP000481872"/>
    </source>
</evidence>
<dbReference type="AlphaFoldDB" id="A0A6M0H1K3"/>
<keyword evidence="11" id="KW-1185">Reference proteome</keyword>
<dbReference type="Gene3D" id="1.10.10.10">
    <property type="entry name" value="Winged helix-like DNA-binding domain superfamily/Winged helix DNA-binding domain"/>
    <property type="match status" value="1"/>
</dbReference>